<dbReference type="PANTHER" id="PTHR35038:SF5">
    <property type="entry name" value="CYTOCHROME C-TYPE PROTEIN NRFB"/>
    <property type="match status" value="1"/>
</dbReference>
<dbReference type="SUPFAM" id="SSF48695">
    <property type="entry name" value="Multiheme cytochromes"/>
    <property type="match status" value="1"/>
</dbReference>
<evidence type="ECO:0000313" key="4">
    <source>
        <dbReference type="Proteomes" id="UP000030428"/>
    </source>
</evidence>
<proteinExistence type="predicted"/>
<comment type="caution">
    <text evidence="3">The sequence shown here is derived from an EMBL/GenBank/DDBJ whole genome shotgun (WGS) entry which is preliminary data.</text>
</comment>
<protein>
    <submittedName>
        <fullName evidence="3">Nitrite reductase</fullName>
    </submittedName>
</protein>
<evidence type="ECO:0000256" key="2">
    <source>
        <dbReference type="SAM" id="Phobius"/>
    </source>
</evidence>
<keyword evidence="2" id="KW-0472">Membrane</keyword>
<evidence type="ECO:0000256" key="1">
    <source>
        <dbReference type="ARBA" id="ARBA00022729"/>
    </source>
</evidence>
<keyword evidence="4" id="KW-1185">Reference proteome</keyword>
<dbReference type="AlphaFoldDB" id="A0A0A6P9K3"/>
<accession>A0A0A6P9K3</accession>
<dbReference type="GO" id="GO:0016491">
    <property type="term" value="F:oxidoreductase activity"/>
    <property type="evidence" value="ECO:0007669"/>
    <property type="project" value="TreeGrafter"/>
</dbReference>
<keyword evidence="2" id="KW-0812">Transmembrane</keyword>
<keyword evidence="1" id="KW-0732">Signal</keyword>
<organism evidence="3 4">
    <name type="scientific">Candidatus Thiomargarita nelsonii</name>
    <dbReference type="NCBI Taxonomy" id="1003181"/>
    <lineage>
        <taxon>Bacteria</taxon>
        <taxon>Pseudomonadati</taxon>
        <taxon>Pseudomonadota</taxon>
        <taxon>Gammaproteobacteria</taxon>
        <taxon>Thiotrichales</taxon>
        <taxon>Thiotrichaceae</taxon>
        <taxon>Thiomargarita</taxon>
    </lineage>
</organism>
<gene>
    <name evidence="3" type="ORF">PN36_14175</name>
</gene>
<dbReference type="InterPro" id="IPR051829">
    <property type="entry name" value="Multiheme_Cytochr_ET"/>
</dbReference>
<feature type="transmembrane region" description="Helical" evidence="2">
    <location>
        <begin position="7"/>
        <end position="26"/>
    </location>
</feature>
<keyword evidence="2" id="KW-1133">Transmembrane helix</keyword>
<dbReference type="EMBL" id="JSZA02000048">
    <property type="protein sequence ID" value="KHD07445.1"/>
    <property type="molecule type" value="Genomic_DNA"/>
</dbReference>
<dbReference type="Gene3D" id="1.10.1130.10">
    <property type="entry name" value="Flavocytochrome C3, Chain A"/>
    <property type="match status" value="1"/>
</dbReference>
<reference evidence="3 4" key="1">
    <citation type="journal article" date="2016" name="Front. Microbiol.">
        <title>Single-Cell (Meta-)Genomics of a Dimorphic Candidatus Thiomargarita nelsonii Reveals Genomic Plasticity.</title>
        <authorList>
            <person name="Flood B.E."/>
            <person name="Fliss P."/>
            <person name="Jones D.S."/>
            <person name="Dick G.J."/>
            <person name="Jain S."/>
            <person name="Kaster A.K."/>
            <person name="Winkel M."/>
            <person name="Mussmann M."/>
            <person name="Bailey J."/>
        </authorList>
    </citation>
    <scope>NUCLEOTIDE SEQUENCE [LARGE SCALE GENOMIC DNA]</scope>
    <source>
        <strain evidence="3">Hydrate Ridge</strain>
    </source>
</reference>
<dbReference type="PANTHER" id="PTHR35038">
    <property type="entry name" value="DISSIMILATORY SULFITE REDUCTASE SIRA"/>
    <property type="match status" value="1"/>
</dbReference>
<sequence length="698" mass="78673">MAMINKRFIIILFVVLILGVFFYNFVYPVLFESYTGVVNAELSYESSQKLSETEFEALAYELTARYDKAAEFVADEENDFSRQIKMNMLMPSFLRQTDFKHIKYFGDADIRQYEGPKTCLLCHKTIKVHHADGTSSTVNTLDDVVNSVHFKFQSSSSGFSTYGYDGRQVNQGRAIPVGKINRACGIPGSFSWTGWAALVKSKPSHGEVEIRSEGCGQCHIGGNYHPATEKMMPVGDVPFDAKQGIDCLICHAAKYDMNQRHVIEDAYGRRWNQDRSMKAALSVGRATDKNCLNCHQHNMGGDAYQYNVAAKSLGYKNRRLLHKGAKRGNPFSAEDDVHAAAGLICTDCHVPEGHKIPRGRLGVDLVANDLPDKTVSCETCHTVTPHTHSKDQAILNGHIARLACETCHIRQLQDNNVVLRDWVHPTWDEEEGIFLPTDIYLSGEVGKGFVFLWLNGNGTFLANALGNNPNQLDAYNPLMVVIDEPEVIAAIRAKAIELKKVYADIDVEKYVEAATNPLSQLSPAMLEKRGKMIQENLRPVMNQGKSKIYPFKLFNAMMYEDMGNQGPFGAMILPFDYPSYYETGNAIESVKIAIQNPIVKRMYESPFKFYMMDEFMSYFGVLEGWKTDYPLVDGELVNVEPHWMRQMGTLMVNHGIEKTGRQCDECHTIDGILDFELLGYSAERVFELEHLPEVSIRR</sequence>
<dbReference type="InterPro" id="IPR036280">
    <property type="entry name" value="Multihaem_cyt_sf"/>
</dbReference>
<evidence type="ECO:0000313" key="3">
    <source>
        <dbReference type="EMBL" id="KHD07445.1"/>
    </source>
</evidence>
<dbReference type="Proteomes" id="UP000030428">
    <property type="component" value="Unassembled WGS sequence"/>
</dbReference>
<name>A0A0A6P9K3_9GAMM</name>